<evidence type="ECO:0008006" key="3">
    <source>
        <dbReference type="Google" id="ProtNLM"/>
    </source>
</evidence>
<evidence type="ECO:0000313" key="2">
    <source>
        <dbReference type="Proteomes" id="UP001217089"/>
    </source>
</evidence>
<sequence>MAGVMLFVDNFLESNDLHLTTDLLISKRRRYIHILSTVAKRNRRKKIRITNYIETVMPLYMVDDFRDRFRMDRDTFDVILEQVTPRLLIGDRNCPVKISAEKQLLIYIKYLATQMTIQTLSDLFGVCEATIFRLIRKISGIICKDVMPDVIKWPSGQKIPRDST</sequence>
<reference evidence="1 2" key="1">
    <citation type="submission" date="2022-12" db="EMBL/GenBank/DDBJ databases">
        <title>Chromosome-level genome of Tegillarca granosa.</title>
        <authorList>
            <person name="Kim J."/>
        </authorList>
    </citation>
    <scope>NUCLEOTIDE SEQUENCE [LARGE SCALE GENOMIC DNA]</scope>
    <source>
        <strain evidence="1">Teg-2019</strain>
        <tissue evidence="1">Adductor muscle</tissue>
    </source>
</reference>
<proteinExistence type="predicted"/>
<name>A0ABQ9FF11_TEGGR</name>
<evidence type="ECO:0000313" key="1">
    <source>
        <dbReference type="EMBL" id="KAJ8315890.1"/>
    </source>
</evidence>
<dbReference type="EMBL" id="JARBDR010000335">
    <property type="protein sequence ID" value="KAJ8315890.1"/>
    <property type="molecule type" value="Genomic_DNA"/>
</dbReference>
<gene>
    <name evidence="1" type="ORF">KUTeg_006566</name>
</gene>
<keyword evidence="2" id="KW-1185">Reference proteome</keyword>
<comment type="caution">
    <text evidence="1">The sequence shown here is derived from an EMBL/GenBank/DDBJ whole genome shotgun (WGS) entry which is preliminary data.</text>
</comment>
<organism evidence="1 2">
    <name type="scientific">Tegillarca granosa</name>
    <name type="common">Malaysian cockle</name>
    <name type="synonym">Anadara granosa</name>
    <dbReference type="NCBI Taxonomy" id="220873"/>
    <lineage>
        <taxon>Eukaryota</taxon>
        <taxon>Metazoa</taxon>
        <taxon>Spiralia</taxon>
        <taxon>Lophotrochozoa</taxon>
        <taxon>Mollusca</taxon>
        <taxon>Bivalvia</taxon>
        <taxon>Autobranchia</taxon>
        <taxon>Pteriomorphia</taxon>
        <taxon>Arcoida</taxon>
        <taxon>Arcoidea</taxon>
        <taxon>Arcidae</taxon>
        <taxon>Tegillarca</taxon>
    </lineage>
</organism>
<dbReference type="Proteomes" id="UP001217089">
    <property type="component" value="Unassembled WGS sequence"/>
</dbReference>
<accession>A0ABQ9FF11</accession>
<protein>
    <recommendedName>
        <fullName evidence="3">Transposase Helix-turn-helix domain-containing protein</fullName>
    </recommendedName>
</protein>